<organism evidence="3 4">
    <name type="scientific">Orlajensenia leifsoniae</name>
    <dbReference type="NCBI Taxonomy" id="2561933"/>
    <lineage>
        <taxon>Bacteria</taxon>
        <taxon>Bacillati</taxon>
        <taxon>Actinomycetota</taxon>
        <taxon>Actinomycetes</taxon>
        <taxon>Micrococcales</taxon>
        <taxon>Microbacteriaceae</taxon>
        <taxon>Orlajensenia</taxon>
    </lineage>
</organism>
<dbReference type="PANTHER" id="PTHR39515:SF2">
    <property type="entry name" value="HTH-TYPE TRANSCRIPTIONAL REGULATOR RV0880"/>
    <property type="match status" value="1"/>
</dbReference>
<reference evidence="3 4" key="1">
    <citation type="journal article" date="2018" name="J. Microbiol.">
        <title>Leifsonia flava sp. nov., a novel actinobacterium isolated from the rhizosphere of Aquilegia viridiflora.</title>
        <authorList>
            <person name="Cai Y."/>
            <person name="Tao W.Z."/>
            <person name="Ma Y.J."/>
            <person name="Cheng J."/>
            <person name="Zhang M.Y."/>
            <person name="Zhang Y.X."/>
        </authorList>
    </citation>
    <scope>NUCLEOTIDE SEQUENCE [LARGE SCALE GENOMIC DNA]</scope>
    <source>
        <strain evidence="3 4">SYP-B2174</strain>
    </source>
</reference>
<dbReference type="AlphaFoldDB" id="A0A4Y9QZQ1"/>
<dbReference type="SUPFAM" id="SSF46785">
    <property type="entry name" value="Winged helix' DNA-binding domain"/>
    <property type="match status" value="1"/>
</dbReference>
<dbReference type="InterPro" id="IPR036390">
    <property type="entry name" value="WH_DNA-bd_sf"/>
</dbReference>
<gene>
    <name evidence="3" type="ORF">E4M00_11610</name>
</gene>
<dbReference type="RefSeq" id="WP_135120691.1">
    <property type="nucleotide sequence ID" value="NZ_SPQZ01000004.1"/>
</dbReference>
<dbReference type="Pfam" id="PF12802">
    <property type="entry name" value="MarR_2"/>
    <property type="match status" value="1"/>
</dbReference>
<dbReference type="PANTHER" id="PTHR39515">
    <property type="entry name" value="CONSERVED PROTEIN"/>
    <property type="match status" value="1"/>
</dbReference>
<evidence type="ECO:0000313" key="4">
    <source>
        <dbReference type="Proteomes" id="UP000298127"/>
    </source>
</evidence>
<feature type="region of interest" description="Disordered" evidence="1">
    <location>
        <begin position="1"/>
        <end position="21"/>
    </location>
</feature>
<dbReference type="Proteomes" id="UP000298127">
    <property type="component" value="Unassembled WGS sequence"/>
</dbReference>
<name>A0A4Y9QZQ1_9MICO</name>
<dbReference type="InterPro" id="IPR036388">
    <property type="entry name" value="WH-like_DNA-bd_sf"/>
</dbReference>
<evidence type="ECO:0000313" key="3">
    <source>
        <dbReference type="EMBL" id="TFV96723.1"/>
    </source>
</evidence>
<evidence type="ECO:0000256" key="1">
    <source>
        <dbReference type="SAM" id="MobiDB-lite"/>
    </source>
</evidence>
<dbReference type="GO" id="GO:0003700">
    <property type="term" value="F:DNA-binding transcription factor activity"/>
    <property type="evidence" value="ECO:0007669"/>
    <property type="project" value="InterPro"/>
</dbReference>
<dbReference type="SMART" id="SM00347">
    <property type="entry name" value="HTH_MARR"/>
    <property type="match status" value="1"/>
</dbReference>
<dbReference type="InterPro" id="IPR052526">
    <property type="entry name" value="HTH-type_Bedaq_tolerance"/>
</dbReference>
<dbReference type="EMBL" id="SPQZ01000004">
    <property type="protein sequence ID" value="TFV96723.1"/>
    <property type="molecule type" value="Genomic_DNA"/>
</dbReference>
<evidence type="ECO:0000259" key="2">
    <source>
        <dbReference type="SMART" id="SM00347"/>
    </source>
</evidence>
<sequence length="160" mass="17566">MSDDHEPPTDDPDAATAADTAADEAIADVEGQLSALFNRVRSNWRDYAASVHPELQPAGYKILGHLVRQGPAHAGVLAEQLHTDKSVISRQVRLMEQLGLVESTADASDGRARVLVATPLAVEKVTAIRRTNQAKFYELLRTWPEDDIRKFAELLGRLSI</sequence>
<comment type="caution">
    <text evidence="3">The sequence shown here is derived from an EMBL/GenBank/DDBJ whole genome shotgun (WGS) entry which is preliminary data.</text>
</comment>
<feature type="domain" description="HTH marR-type" evidence="2">
    <location>
        <begin position="48"/>
        <end position="148"/>
    </location>
</feature>
<accession>A0A4Y9QZQ1</accession>
<dbReference type="Gene3D" id="1.10.10.10">
    <property type="entry name" value="Winged helix-like DNA-binding domain superfamily/Winged helix DNA-binding domain"/>
    <property type="match status" value="1"/>
</dbReference>
<proteinExistence type="predicted"/>
<protein>
    <submittedName>
        <fullName evidence="3">MarR family transcriptional regulator</fullName>
    </submittedName>
</protein>
<keyword evidence="4" id="KW-1185">Reference proteome</keyword>
<dbReference type="InterPro" id="IPR000835">
    <property type="entry name" value="HTH_MarR-typ"/>
</dbReference>